<comment type="similarity">
    <text evidence="1">Belongs to the GAGE family.</text>
</comment>
<dbReference type="Proteomes" id="UP000551758">
    <property type="component" value="Unassembled WGS sequence"/>
</dbReference>
<accession>A0A7J7EZS1</accession>
<sequence length="58" mass="6594">PDVEADQQELTLLKTVDEPGDGLAVKEEILPSLEPIKMPETGSYKHILYSEYYFTSKH</sequence>
<dbReference type="AlphaFoldDB" id="A0A7J7EZS1"/>
<proteinExistence type="inferred from homology"/>
<evidence type="ECO:0000259" key="2">
    <source>
        <dbReference type="Pfam" id="PF05831"/>
    </source>
</evidence>
<evidence type="ECO:0000313" key="4">
    <source>
        <dbReference type="Proteomes" id="UP000551758"/>
    </source>
</evidence>
<feature type="non-terminal residue" evidence="3">
    <location>
        <position position="1"/>
    </location>
</feature>
<evidence type="ECO:0000256" key="1">
    <source>
        <dbReference type="ARBA" id="ARBA00007043"/>
    </source>
</evidence>
<dbReference type="InterPro" id="IPR031320">
    <property type="entry name" value="GAGE"/>
</dbReference>
<feature type="domain" description="GAGE" evidence="2">
    <location>
        <begin position="1"/>
        <end position="43"/>
    </location>
</feature>
<reference evidence="3 4" key="1">
    <citation type="journal article" date="2020" name="Mol. Biol. Evol.">
        <title>Interspecific Gene Flow and the Evolution of Specialization in Black and White Rhinoceros.</title>
        <authorList>
            <person name="Moodley Y."/>
            <person name="Westbury M.V."/>
            <person name="Russo I.M."/>
            <person name="Gopalakrishnan S."/>
            <person name="Rakotoarivelo A."/>
            <person name="Olsen R.A."/>
            <person name="Prost S."/>
            <person name="Tunstall T."/>
            <person name="Ryder O.A."/>
            <person name="Dalen L."/>
            <person name="Bruford M.W."/>
        </authorList>
    </citation>
    <scope>NUCLEOTIDE SEQUENCE [LARGE SCALE GENOMIC DNA]</scope>
    <source>
        <strain evidence="3">SBR-YM</strain>
        <tissue evidence="3">Skin</tissue>
    </source>
</reference>
<keyword evidence="4" id="KW-1185">Reference proteome</keyword>
<dbReference type="PANTHER" id="PTHR14047">
    <property type="entry name" value="P ANTIGEN FAMILY MEMBER 5-RELATED"/>
    <property type="match status" value="1"/>
</dbReference>
<dbReference type="Pfam" id="PF05831">
    <property type="entry name" value="GAGE"/>
    <property type="match status" value="1"/>
</dbReference>
<name>A0A7J7EZS1_DICBM</name>
<dbReference type="PANTHER" id="PTHR14047:SF1">
    <property type="entry name" value="P ANTIGEN FAMILY MEMBER 3"/>
    <property type="match status" value="1"/>
</dbReference>
<evidence type="ECO:0000313" key="3">
    <source>
        <dbReference type="EMBL" id="KAF5920946.1"/>
    </source>
</evidence>
<dbReference type="EMBL" id="JACDTQ010001856">
    <property type="protein sequence ID" value="KAF5920946.1"/>
    <property type="molecule type" value="Genomic_DNA"/>
</dbReference>
<dbReference type="InterPro" id="IPR008625">
    <property type="entry name" value="GAGE_fam"/>
</dbReference>
<organism evidence="3 4">
    <name type="scientific">Diceros bicornis minor</name>
    <name type="common">South-central black rhinoceros</name>
    <dbReference type="NCBI Taxonomy" id="77932"/>
    <lineage>
        <taxon>Eukaryota</taxon>
        <taxon>Metazoa</taxon>
        <taxon>Chordata</taxon>
        <taxon>Craniata</taxon>
        <taxon>Vertebrata</taxon>
        <taxon>Euteleostomi</taxon>
        <taxon>Mammalia</taxon>
        <taxon>Eutheria</taxon>
        <taxon>Laurasiatheria</taxon>
        <taxon>Perissodactyla</taxon>
        <taxon>Rhinocerotidae</taxon>
        <taxon>Diceros</taxon>
    </lineage>
</organism>
<comment type="caution">
    <text evidence="3">The sequence shown here is derived from an EMBL/GenBank/DDBJ whole genome shotgun (WGS) entry which is preliminary data.</text>
</comment>
<protein>
    <recommendedName>
        <fullName evidence="2">GAGE domain-containing protein</fullName>
    </recommendedName>
</protein>
<gene>
    <name evidence="3" type="ORF">HPG69_010865</name>
</gene>